<dbReference type="InterPro" id="IPR002035">
    <property type="entry name" value="VWF_A"/>
</dbReference>
<evidence type="ECO:0000256" key="1">
    <source>
        <dbReference type="SAM" id="Phobius"/>
    </source>
</evidence>
<protein>
    <submittedName>
        <fullName evidence="3">MxaL protein</fullName>
    </submittedName>
</protein>
<dbReference type="EMBL" id="FZOA01000007">
    <property type="protein sequence ID" value="SNR94406.1"/>
    <property type="molecule type" value="Genomic_DNA"/>
</dbReference>
<feature type="domain" description="VWFA" evidence="2">
    <location>
        <begin position="49"/>
        <end position="164"/>
    </location>
</feature>
<evidence type="ECO:0000313" key="3">
    <source>
        <dbReference type="EMBL" id="SNR94406.1"/>
    </source>
</evidence>
<dbReference type="Gene3D" id="3.40.50.410">
    <property type="entry name" value="von Willebrand factor, type A domain"/>
    <property type="match status" value="1"/>
</dbReference>
<dbReference type="Pfam" id="PF13519">
    <property type="entry name" value="VWA_2"/>
    <property type="match status" value="1"/>
</dbReference>
<name>A0A239AFG5_9PROT</name>
<keyword evidence="4" id="KW-1185">Reference proteome</keyword>
<dbReference type="Proteomes" id="UP000198305">
    <property type="component" value="Unassembled WGS sequence"/>
</dbReference>
<dbReference type="OrthoDB" id="8532766at2"/>
<dbReference type="SUPFAM" id="SSF53300">
    <property type="entry name" value="vWA-like"/>
    <property type="match status" value="1"/>
</dbReference>
<keyword evidence="1" id="KW-1133">Transmembrane helix</keyword>
<dbReference type="InterPro" id="IPR036465">
    <property type="entry name" value="vWFA_dom_sf"/>
</dbReference>
<dbReference type="AlphaFoldDB" id="A0A239AFG5"/>
<feature type="transmembrane region" description="Helical" evidence="1">
    <location>
        <begin position="298"/>
        <end position="316"/>
    </location>
</feature>
<dbReference type="RefSeq" id="WP_089375972.1">
    <property type="nucleotide sequence ID" value="NZ_FZOA01000007.1"/>
</dbReference>
<sequence length="326" mass="36567">MKPALILRRIVAWSRQHYENVLIVLALLLLLASLIKPQILLKQEVHNFLLLADVSQSMNALDSKLNNKEVSRMEFTRHLMKRVVENSKCGTYISVGAYAAQNVALLLMPLEVCANYDEIIDTIAQLEWRMAWSGNSRITFGVKSAEATLDYLDTPAKMLFFTDGDEAPKANGINRLDLSDVRVGPRLVFVGVGGKEAVGVPRYNSNNKWVGYWSMESKDEEGGGGGNYADASKDDPDPVVASAEWDRYLSMLDEEHLTNLAGEIKAQYVEGADNQEFLDFVQKQKPAAKIVTIYSLTWLYYSLAFLCILGIYLPNLRVGKNRMKFS</sequence>
<accession>A0A239AFG5</accession>
<keyword evidence="1" id="KW-0472">Membrane</keyword>
<evidence type="ECO:0000313" key="4">
    <source>
        <dbReference type="Proteomes" id="UP000198305"/>
    </source>
</evidence>
<dbReference type="CDD" id="cd00198">
    <property type="entry name" value="vWFA"/>
    <property type="match status" value="1"/>
</dbReference>
<keyword evidence="1" id="KW-0812">Transmembrane</keyword>
<reference evidence="4" key="1">
    <citation type="submission" date="2017-06" db="EMBL/GenBank/DDBJ databases">
        <authorList>
            <person name="Varghese N."/>
            <person name="Submissions S."/>
        </authorList>
    </citation>
    <scope>NUCLEOTIDE SEQUENCE [LARGE SCALE GENOMIC DNA]</scope>
    <source>
        <strain evidence="4">Ca-68</strain>
    </source>
</reference>
<proteinExistence type="predicted"/>
<organism evidence="3 4">
    <name type="scientific">Methylobacillus rhizosphaerae</name>
    <dbReference type="NCBI Taxonomy" id="551994"/>
    <lineage>
        <taxon>Bacteria</taxon>
        <taxon>Pseudomonadati</taxon>
        <taxon>Pseudomonadota</taxon>
        <taxon>Betaproteobacteria</taxon>
        <taxon>Nitrosomonadales</taxon>
        <taxon>Methylophilaceae</taxon>
        <taxon>Methylobacillus</taxon>
    </lineage>
</organism>
<gene>
    <name evidence="3" type="ORF">SAMN05192560_1892</name>
</gene>
<evidence type="ECO:0000259" key="2">
    <source>
        <dbReference type="Pfam" id="PF13519"/>
    </source>
</evidence>